<organism evidence="3">
    <name type="scientific">Salpingoeca rosetta (strain ATCC 50818 / BSB-021)</name>
    <dbReference type="NCBI Taxonomy" id="946362"/>
    <lineage>
        <taxon>Eukaryota</taxon>
        <taxon>Choanoflagellata</taxon>
        <taxon>Craspedida</taxon>
        <taxon>Salpingoecidae</taxon>
        <taxon>Salpingoeca</taxon>
    </lineage>
</organism>
<evidence type="ECO:0000313" key="2">
    <source>
        <dbReference type="EMBL" id="EGD78476.1"/>
    </source>
</evidence>
<dbReference type="AlphaFoldDB" id="F2UMX7"/>
<dbReference type="InParanoid" id="F2UMX7"/>
<dbReference type="RefSeq" id="XP_004989425.1">
    <property type="nucleotide sequence ID" value="XM_004989368.1"/>
</dbReference>
<dbReference type="eggNOG" id="ENOG502QPMX">
    <property type="taxonomic scope" value="Eukaryota"/>
</dbReference>
<dbReference type="GeneID" id="16069970"/>
<feature type="region of interest" description="Disordered" evidence="1">
    <location>
        <begin position="195"/>
        <end position="275"/>
    </location>
</feature>
<feature type="compositionally biased region" description="Acidic residues" evidence="1">
    <location>
        <begin position="243"/>
        <end position="254"/>
    </location>
</feature>
<feature type="compositionally biased region" description="Basic and acidic residues" evidence="1">
    <location>
        <begin position="195"/>
        <end position="224"/>
    </location>
</feature>
<keyword evidence="3" id="KW-1185">Reference proteome</keyword>
<accession>F2UMX7</accession>
<dbReference type="Proteomes" id="UP000007799">
    <property type="component" value="Unassembled WGS sequence"/>
</dbReference>
<sequence>MSVHASEWALVAEQLLVPPPITVDAQVEAAVDVDVYCVRVRRDIARTFFNLMLTCRELYHDLPWAMPKWCLYNVFADAVVCAYPSTLEKSIRETPRVVKDWIDTFQVERDALYAWYQSQDSDEATDTDAVCTDIGAWLQNRFLVHCWLGVTWDSSCSFLTAQVHDARFWHKFRQCGRLWFGVLSALEKWDESVQRHEQGQNRSDTAHGLEDACEKHEQHFKQPRADAVPSKKPQHQAEHEEEGKEEDAKGDEEEIQHKQQHQRHEHHRQYEHQQHQRCALRAAPAVFSLRTELFKQEDADLWHKLRTTTLAGVRGEYVYLTAGKANFTLIKACDITIFILSDRFDYASYDVDVRDVDQFCWSATTGHLASRCNLQRVRCIDFSAMWDTIDDLSYLAEGRLARVSLSSTFGETSDLTPVIGAEELLLDKFKCSRGQEAIAAAKILELRASPLEINTLNATHVSFRGLRTVPDVLHLPNATHIELLNNSNVKRLTCPSHITELEIDDNSPSPPLLPDFEHAGLVRFASTAAEPVVLPPEQLAALGRRVDRLILGHCVEDIRSLNAIPSHVVVFLTTRHVNAPVPPCVRLLKVHFKCDIHCSFMQHVPQLLLEQDTDDDEGEGAVTVHDLHLLSGRKLLDLMTCRVEGDITDCEHVRLSSCQGSVAMASITSLHIERATVAGLTTALHRQSREGETNRLAKSGARRNGGGDDDDGDGDDGGCGGGGDCRGDDCRGDGGADKDSGKSASTTAVDDDDNDDDDDDDDDRSAWQQQVSRSVNVSLIKDVRHCRLFGCAISDFACISNVQRLLLVDCTFDCVDSLPPFPALVLEDCWTNSLEWRWPDATFVNQSPEEMRRILLEAGLRMNGKL</sequence>
<name>F2UMX7_SALR5</name>
<dbReference type="EMBL" id="GL832983">
    <property type="protein sequence ID" value="EGD78476.1"/>
    <property type="molecule type" value="Genomic_DNA"/>
</dbReference>
<proteinExistence type="predicted"/>
<reference evidence="2" key="1">
    <citation type="submission" date="2009-08" db="EMBL/GenBank/DDBJ databases">
        <title>Annotation of Salpingoeca rosetta.</title>
        <authorList>
            <consortium name="The Broad Institute Genome Sequencing Platform"/>
            <person name="Russ C."/>
            <person name="Cuomo C."/>
            <person name="Burger G."/>
            <person name="Gray M.W."/>
            <person name="Holland P.W.H."/>
            <person name="King N."/>
            <person name="Lang F.B.F."/>
            <person name="Roger A.J."/>
            <person name="Ruiz-Trillo I."/>
            <person name="Young S.K."/>
            <person name="Zeng Q."/>
            <person name="Gargeya S."/>
            <person name="Alvarado L."/>
            <person name="Berlin A."/>
            <person name="Chapman S.B."/>
            <person name="Chen Z."/>
            <person name="Freedman E."/>
            <person name="Gellesch M."/>
            <person name="Goldberg J."/>
            <person name="Griggs A."/>
            <person name="Gujja S."/>
            <person name="Heilman E."/>
            <person name="Heiman D."/>
            <person name="Howarth C."/>
            <person name="Mehta T."/>
            <person name="Neiman D."/>
            <person name="Pearson M."/>
            <person name="Roberts A."/>
            <person name="Saif S."/>
            <person name="Shea T."/>
            <person name="Shenoy N."/>
            <person name="Sisk P."/>
            <person name="Stolte C."/>
            <person name="Sykes S."/>
            <person name="White J."/>
            <person name="Yandava C."/>
            <person name="Haas B."/>
            <person name="Nusbaum C."/>
            <person name="Birren B."/>
        </authorList>
    </citation>
    <scope>NUCLEOTIDE SEQUENCE [LARGE SCALE GENOMIC DNA]</scope>
    <source>
        <strain evidence="2">ATCC 50818</strain>
    </source>
</reference>
<dbReference type="KEGG" id="sre:PTSG_09171"/>
<feature type="compositionally biased region" description="Basic residues" evidence="1">
    <location>
        <begin position="258"/>
        <end position="267"/>
    </location>
</feature>
<protein>
    <submittedName>
        <fullName evidence="2">Uncharacterized protein</fullName>
    </submittedName>
</protein>
<feature type="compositionally biased region" description="Acidic residues" evidence="1">
    <location>
        <begin position="749"/>
        <end position="763"/>
    </location>
</feature>
<feature type="region of interest" description="Disordered" evidence="1">
    <location>
        <begin position="684"/>
        <end position="715"/>
    </location>
</feature>
<evidence type="ECO:0000256" key="1">
    <source>
        <dbReference type="SAM" id="MobiDB-lite"/>
    </source>
</evidence>
<evidence type="ECO:0000313" key="3">
    <source>
        <dbReference type="Proteomes" id="UP000007799"/>
    </source>
</evidence>
<gene>
    <name evidence="2" type="ORF">PTSG_09171</name>
</gene>
<feature type="region of interest" description="Disordered" evidence="1">
    <location>
        <begin position="733"/>
        <end position="769"/>
    </location>
</feature>